<dbReference type="SMART" id="SM00748">
    <property type="entry name" value="HEPN"/>
    <property type="match status" value="1"/>
</dbReference>
<dbReference type="SUPFAM" id="SSF81593">
    <property type="entry name" value="Nucleotidyltransferase substrate binding subunit/domain"/>
    <property type="match status" value="1"/>
</dbReference>
<evidence type="ECO:0000259" key="1">
    <source>
        <dbReference type="PROSITE" id="PS50910"/>
    </source>
</evidence>
<dbReference type="STRING" id="1618446.UV61_C0030G0007"/>
<reference evidence="2 3" key="1">
    <citation type="journal article" date="2015" name="Nature">
        <title>rRNA introns, odd ribosomes, and small enigmatic genomes across a large radiation of phyla.</title>
        <authorList>
            <person name="Brown C.T."/>
            <person name="Hug L.A."/>
            <person name="Thomas B.C."/>
            <person name="Sharon I."/>
            <person name="Castelle C.J."/>
            <person name="Singh A."/>
            <person name="Wilkins M.J."/>
            <person name="Williams K.H."/>
            <person name="Banfield J.F."/>
        </authorList>
    </citation>
    <scope>NUCLEOTIDE SEQUENCE [LARGE SCALE GENOMIC DNA]</scope>
</reference>
<dbReference type="AlphaFoldDB" id="A0A0G1FC34"/>
<dbReference type="EMBL" id="LCFD01000030">
    <property type="protein sequence ID" value="KKS84423.1"/>
    <property type="molecule type" value="Genomic_DNA"/>
</dbReference>
<dbReference type="Proteomes" id="UP000034050">
    <property type="component" value="Unassembled WGS sequence"/>
</dbReference>
<organism evidence="2 3">
    <name type="scientific">Candidatus Gottesmanbacteria bacterium GW2011_GWB1_43_11</name>
    <dbReference type="NCBI Taxonomy" id="1618446"/>
    <lineage>
        <taxon>Bacteria</taxon>
        <taxon>Candidatus Gottesmaniibacteriota</taxon>
    </lineage>
</organism>
<dbReference type="PROSITE" id="PS50910">
    <property type="entry name" value="HEPN"/>
    <property type="match status" value="1"/>
</dbReference>
<dbReference type="Gene3D" id="1.20.120.330">
    <property type="entry name" value="Nucleotidyltransferases domain 2"/>
    <property type="match status" value="1"/>
</dbReference>
<evidence type="ECO:0000313" key="2">
    <source>
        <dbReference type="EMBL" id="KKS84423.1"/>
    </source>
</evidence>
<name>A0A0G1FC34_9BACT</name>
<dbReference type="Pfam" id="PF05168">
    <property type="entry name" value="HEPN"/>
    <property type="match status" value="1"/>
</dbReference>
<comment type="caution">
    <text evidence="2">The sequence shown here is derived from an EMBL/GenBank/DDBJ whole genome shotgun (WGS) entry which is preliminary data.</text>
</comment>
<protein>
    <submittedName>
        <fullName evidence="2">HEPN domain protein</fullName>
    </submittedName>
</protein>
<evidence type="ECO:0000313" key="3">
    <source>
        <dbReference type="Proteomes" id="UP000034050"/>
    </source>
</evidence>
<accession>A0A0G1FC34</accession>
<feature type="domain" description="HEPN" evidence="1">
    <location>
        <begin position="14"/>
        <end position="131"/>
    </location>
</feature>
<gene>
    <name evidence="2" type="ORF">UV61_C0030G0007</name>
</gene>
<dbReference type="InterPro" id="IPR007842">
    <property type="entry name" value="HEPN_dom"/>
</dbReference>
<sequence length="141" mass="16065">MKQVHNKADVMAWLVKAQDDLRFAESVLNDTFYSHVCFICQQSAEKALKGLIYSLQEDFSLAEIRKLKTHNLGLLLKLAKQRGVSIPQDVNEACAILDRYYMSTRYPDVPDPIGLYTKEIAHEAFAKAKEIFGFVDNLLQP</sequence>
<proteinExistence type="predicted"/>